<feature type="region of interest" description="Disordered" evidence="1">
    <location>
        <begin position="1"/>
        <end position="54"/>
    </location>
</feature>
<reference evidence="2 3" key="1">
    <citation type="journal article" date="2020" name="Nat. Commun.">
        <title>Genome of Tripterygium wilfordii and identification of cytochrome P450 involved in triptolide biosynthesis.</title>
        <authorList>
            <person name="Tu L."/>
            <person name="Su P."/>
            <person name="Zhang Z."/>
            <person name="Gao L."/>
            <person name="Wang J."/>
            <person name="Hu T."/>
            <person name="Zhou J."/>
            <person name="Zhang Y."/>
            <person name="Zhao Y."/>
            <person name="Liu Y."/>
            <person name="Song Y."/>
            <person name="Tong Y."/>
            <person name="Lu Y."/>
            <person name="Yang J."/>
            <person name="Xu C."/>
            <person name="Jia M."/>
            <person name="Peters R.J."/>
            <person name="Huang L."/>
            <person name="Gao W."/>
        </authorList>
    </citation>
    <scope>NUCLEOTIDE SEQUENCE [LARGE SCALE GENOMIC DNA]</scope>
    <source>
        <strain evidence="3">cv. XIE 37</strain>
        <tissue evidence="2">Leaf</tissue>
    </source>
</reference>
<keyword evidence="3" id="KW-1185">Reference proteome</keyword>
<evidence type="ECO:0000313" key="3">
    <source>
        <dbReference type="Proteomes" id="UP000593562"/>
    </source>
</evidence>
<feature type="compositionally biased region" description="Low complexity" evidence="1">
    <location>
        <begin position="39"/>
        <end position="54"/>
    </location>
</feature>
<sequence>MQRYDQNITAAATTTSASPNSAADNDSSWDQPIEGAGNSTSMPTYMDSSSSSSSTMHRLINPSWMIDNGMNMYGSIGHFNPHPPPPCMAQVGSGFNCFYGENNNGFFNGGDQLYVPPLESISIEESTTAKTAESTYESNNNNNNLTGFGSYWQGEDVKVGEWNLEELMRDVSSFPFLDFSSS</sequence>
<organism evidence="2 3">
    <name type="scientific">Tripterygium wilfordii</name>
    <name type="common">Thunder God vine</name>
    <dbReference type="NCBI Taxonomy" id="458696"/>
    <lineage>
        <taxon>Eukaryota</taxon>
        <taxon>Viridiplantae</taxon>
        <taxon>Streptophyta</taxon>
        <taxon>Embryophyta</taxon>
        <taxon>Tracheophyta</taxon>
        <taxon>Spermatophyta</taxon>
        <taxon>Magnoliopsida</taxon>
        <taxon>eudicotyledons</taxon>
        <taxon>Gunneridae</taxon>
        <taxon>Pentapetalae</taxon>
        <taxon>rosids</taxon>
        <taxon>fabids</taxon>
        <taxon>Celastrales</taxon>
        <taxon>Celastraceae</taxon>
        <taxon>Tripterygium</taxon>
    </lineage>
</organism>
<comment type="caution">
    <text evidence="2">The sequence shown here is derived from an EMBL/GenBank/DDBJ whole genome shotgun (WGS) entry which is preliminary data.</text>
</comment>
<evidence type="ECO:0000256" key="1">
    <source>
        <dbReference type="SAM" id="MobiDB-lite"/>
    </source>
</evidence>
<feature type="compositionally biased region" description="Low complexity" evidence="1">
    <location>
        <begin position="9"/>
        <end position="28"/>
    </location>
</feature>
<evidence type="ECO:0000313" key="2">
    <source>
        <dbReference type="EMBL" id="KAF5748751.1"/>
    </source>
</evidence>
<dbReference type="AlphaFoldDB" id="A0A7J7DQZ4"/>
<protein>
    <submittedName>
        <fullName evidence="2">Putative Myb domain protein 46</fullName>
    </submittedName>
</protein>
<name>A0A7J7DQZ4_TRIWF</name>
<dbReference type="EMBL" id="JAAARO010000004">
    <property type="protein sequence ID" value="KAF5748751.1"/>
    <property type="molecule type" value="Genomic_DNA"/>
</dbReference>
<dbReference type="InParanoid" id="A0A7J7DQZ4"/>
<proteinExistence type="predicted"/>
<gene>
    <name evidence="2" type="ORF">HS088_TW04G00709</name>
</gene>
<accession>A0A7J7DQZ4</accession>
<dbReference type="Proteomes" id="UP000593562">
    <property type="component" value="Unassembled WGS sequence"/>
</dbReference>